<evidence type="ECO:0000256" key="5">
    <source>
        <dbReference type="SAM" id="Phobius"/>
    </source>
</evidence>
<feature type="transmembrane region" description="Helical" evidence="5">
    <location>
        <begin position="249"/>
        <end position="268"/>
    </location>
</feature>
<dbReference type="PROSITE" id="PS50850">
    <property type="entry name" value="MFS"/>
    <property type="match status" value="1"/>
</dbReference>
<gene>
    <name evidence="7" type="ORF">K432DRAFT_309843</name>
</gene>
<feature type="domain" description="Major facilitator superfamily (MFS) profile" evidence="6">
    <location>
        <begin position="53"/>
        <end position="542"/>
    </location>
</feature>
<feature type="transmembrane region" description="Helical" evidence="5">
    <location>
        <begin position="176"/>
        <end position="199"/>
    </location>
</feature>
<comment type="subcellular location">
    <subcellularLocation>
        <location evidence="1">Membrane</location>
        <topology evidence="1">Multi-pass membrane protein</topology>
    </subcellularLocation>
</comment>
<dbReference type="InterPro" id="IPR011701">
    <property type="entry name" value="MFS"/>
</dbReference>
<reference evidence="7 8" key="1">
    <citation type="journal article" date="2016" name="Nat. Commun.">
        <title>Ectomycorrhizal ecology is imprinted in the genome of the dominant symbiotic fungus Cenococcum geophilum.</title>
        <authorList>
            <consortium name="DOE Joint Genome Institute"/>
            <person name="Peter M."/>
            <person name="Kohler A."/>
            <person name="Ohm R.A."/>
            <person name="Kuo A."/>
            <person name="Krutzmann J."/>
            <person name="Morin E."/>
            <person name="Arend M."/>
            <person name="Barry K.W."/>
            <person name="Binder M."/>
            <person name="Choi C."/>
            <person name="Clum A."/>
            <person name="Copeland A."/>
            <person name="Grisel N."/>
            <person name="Haridas S."/>
            <person name="Kipfer T."/>
            <person name="LaButti K."/>
            <person name="Lindquist E."/>
            <person name="Lipzen A."/>
            <person name="Maire R."/>
            <person name="Meier B."/>
            <person name="Mihaltcheva S."/>
            <person name="Molinier V."/>
            <person name="Murat C."/>
            <person name="Poggeler S."/>
            <person name="Quandt C.A."/>
            <person name="Sperisen C."/>
            <person name="Tritt A."/>
            <person name="Tisserant E."/>
            <person name="Crous P.W."/>
            <person name="Henrissat B."/>
            <person name="Nehls U."/>
            <person name="Egli S."/>
            <person name="Spatafora J.W."/>
            <person name="Grigoriev I.V."/>
            <person name="Martin F.M."/>
        </authorList>
    </citation>
    <scope>NUCLEOTIDE SEQUENCE [LARGE SCALE GENOMIC DNA]</scope>
    <source>
        <strain evidence="7 8">CBS 459.81</strain>
    </source>
</reference>
<feature type="transmembrane region" description="Helical" evidence="5">
    <location>
        <begin position="280"/>
        <end position="301"/>
    </location>
</feature>
<keyword evidence="3 5" id="KW-1133">Transmembrane helix</keyword>
<keyword evidence="4 5" id="KW-0472">Membrane</keyword>
<feature type="transmembrane region" description="Helical" evidence="5">
    <location>
        <begin position="206"/>
        <end position="229"/>
    </location>
</feature>
<dbReference type="FunFam" id="1.20.1250.20:FF:000196">
    <property type="entry name" value="MFS toxin efflux pump (AflT)"/>
    <property type="match status" value="1"/>
</dbReference>
<feature type="transmembrane region" description="Helical" evidence="5">
    <location>
        <begin position="143"/>
        <end position="164"/>
    </location>
</feature>
<evidence type="ECO:0000313" key="7">
    <source>
        <dbReference type="EMBL" id="OCK74841.1"/>
    </source>
</evidence>
<accession>A0A8E2E014</accession>
<keyword evidence="2 5" id="KW-0812">Transmembrane</keyword>
<evidence type="ECO:0000256" key="4">
    <source>
        <dbReference type="ARBA" id="ARBA00023136"/>
    </source>
</evidence>
<dbReference type="InterPro" id="IPR036259">
    <property type="entry name" value="MFS_trans_sf"/>
</dbReference>
<dbReference type="AlphaFoldDB" id="A0A8E2E014"/>
<feature type="transmembrane region" description="Helical" evidence="5">
    <location>
        <begin position="321"/>
        <end position="345"/>
    </location>
</feature>
<feature type="transmembrane region" description="Helical" evidence="5">
    <location>
        <begin position="117"/>
        <end position="136"/>
    </location>
</feature>
<proteinExistence type="predicted"/>
<dbReference type="InterPro" id="IPR020846">
    <property type="entry name" value="MFS_dom"/>
</dbReference>
<dbReference type="OrthoDB" id="10021397at2759"/>
<evidence type="ECO:0000256" key="3">
    <source>
        <dbReference type="ARBA" id="ARBA00022989"/>
    </source>
</evidence>
<sequence>MRWFRTNQSYRLGETAPEAGSYELQLKKPDHNTECKNESDNPQHSSSKITLPVVFSLCLAIFLTALDRTIIGVTIPAISNDFQSFDDIAWYESAYPLTLAALQLPIGKVYTFFPAKGAFVVLIAIFEIGSIICAAAPNSTAFIVGRAIAGMGSAGNITGANVILADLLPLEKRPKYQGFIGATFGFASIAGPLLGGVFASKVSWRWCFWINAPIGGAALIVLILLVPSNPPAQDQSDKSLLQRLKSYDPVRNVLLVPGLTLLLLALQWGSNGTHWGSAHVVATLVVGIMLILAFLVSQIWAGENGTLPPRIMLKRSIAAGFAASLGFGSTLILVTFFLPIWYQAIKGLSAVDAGVRMLGYFLVTVFFVITSGIIVSKTGYYTPWLILGTALLTVGCGLFTTFRVNTSTVKSIGIQLITGAGMGMSLSQCNNAAQTVLSREDITIGLTIINFGNFVGGTIFVSICQDILSSTLRSKLGHQIPGLDVSSISSSGATGLSKLVPPSQLPVLQAAYNKGISNVFYCALGVAGFAFVASWFVEWKSVKGKQVAN</sequence>
<organism evidence="7 8">
    <name type="scientific">Lepidopterella palustris CBS 459.81</name>
    <dbReference type="NCBI Taxonomy" id="1314670"/>
    <lineage>
        <taxon>Eukaryota</taxon>
        <taxon>Fungi</taxon>
        <taxon>Dikarya</taxon>
        <taxon>Ascomycota</taxon>
        <taxon>Pezizomycotina</taxon>
        <taxon>Dothideomycetes</taxon>
        <taxon>Pleosporomycetidae</taxon>
        <taxon>Mytilinidiales</taxon>
        <taxon>Argynnaceae</taxon>
        <taxon>Lepidopterella</taxon>
    </lineage>
</organism>
<dbReference type="Proteomes" id="UP000250266">
    <property type="component" value="Unassembled WGS sequence"/>
</dbReference>
<feature type="transmembrane region" description="Helical" evidence="5">
    <location>
        <begin position="381"/>
        <end position="402"/>
    </location>
</feature>
<evidence type="ECO:0000313" key="8">
    <source>
        <dbReference type="Proteomes" id="UP000250266"/>
    </source>
</evidence>
<feature type="transmembrane region" description="Helical" evidence="5">
    <location>
        <begin position="357"/>
        <end position="375"/>
    </location>
</feature>
<dbReference type="CDD" id="cd17502">
    <property type="entry name" value="MFS_Azr1_MDR_like"/>
    <property type="match status" value="1"/>
</dbReference>
<feature type="transmembrane region" description="Helical" evidence="5">
    <location>
        <begin position="519"/>
        <end position="537"/>
    </location>
</feature>
<protein>
    <submittedName>
        <fullName evidence="7">MFS general substrate transporter</fullName>
    </submittedName>
</protein>
<dbReference type="Pfam" id="PF07690">
    <property type="entry name" value="MFS_1"/>
    <property type="match status" value="1"/>
</dbReference>
<dbReference type="GO" id="GO:0005886">
    <property type="term" value="C:plasma membrane"/>
    <property type="evidence" value="ECO:0007669"/>
    <property type="project" value="TreeGrafter"/>
</dbReference>
<name>A0A8E2E014_9PEZI</name>
<dbReference type="GO" id="GO:0022857">
    <property type="term" value="F:transmembrane transporter activity"/>
    <property type="evidence" value="ECO:0007669"/>
    <property type="project" value="InterPro"/>
</dbReference>
<evidence type="ECO:0000259" key="6">
    <source>
        <dbReference type="PROSITE" id="PS50850"/>
    </source>
</evidence>
<dbReference type="Gene3D" id="1.20.1250.20">
    <property type="entry name" value="MFS general substrate transporter like domains"/>
    <property type="match status" value="1"/>
</dbReference>
<evidence type="ECO:0000256" key="2">
    <source>
        <dbReference type="ARBA" id="ARBA00022692"/>
    </source>
</evidence>
<dbReference type="PANTHER" id="PTHR23501:SF153">
    <property type="entry name" value="AFLATOXIN EFFLUX PUMP, PUTATIVE-RELATED"/>
    <property type="match status" value="1"/>
</dbReference>
<dbReference type="PRINTS" id="PR01036">
    <property type="entry name" value="TCRTETB"/>
</dbReference>
<dbReference type="EMBL" id="KV745404">
    <property type="protein sequence ID" value="OCK74841.1"/>
    <property type="molecule type" value="Genomic_DNA"/>
</dbReference>
<feature type="transmembrane region" description="Helical" evidence="5">
    <location>
        <begin position="49"/>
        <end position="66"/>
    </location>
</feature>
<dbReference type="SUPFAM" id="SSF103473">
    <property type="entry name" value="MFS general substrate transporter"/>
    <property type="match status" value="1"/>
</dbReference>
<dbReference type="PANTHER" id="PTHR23501">
    <property type="entry name" value="MAJOR FACILITATOR SUPERFAMILY"/>
    <property type="match status" value="1"/>
</dbReference>
<keyword evidence="8" id="KW-1185">Reference proteome</keyword>
<evidence type="ECO:0000256" key="1">
    <source>
        <dbReference type="ARBA" id="ARBA00004141"/>
    </source>
</evidence>